<dbReference type="Proteomes" id="UP001629246">
    <property type="component" value="Unassembled WGS sequence"/>
</dbReference>
<dbReference type="EMBL" id="JAQQFM010000005">
    <property type="protein sequence ID" value="MFL9925046.1"/>
    <property type="molecule type" value="Genomic_DNA"/>
</dbReference>
<evidence type="ECO:0000256" key="1">
    <source>
        <dbReference type="SAM" id="SignalP"/>
    </source>
</evidence>
<comment type="caution">
    <text evidence="2">The sequence shown here is derived from an EMBL/GenBank/DDBJ whole genome shotgun (WGS) entry which is preliminary data.</text>
</comment>
<organism evidence="2 3">
    <name type="scientific">Herbaspirillum lusitanum</name>
    <dbReference type="NCBI Taxonomy" id="213312"/>
    <lineage>
        <taxon>Bacteria</taxon>
        <taxon>Pseudomonadati</taxon>
        <taxon>Pseudomonadota</taxon>
        <taxon>Betaproteobacteria</taxon>
        <taxon>Burkholderiales</taxon>
        <taxon>Oxalobacteraceae</taxon>
        <taxon>Herbaspirillum</taxon>
    </lineage>
</organism>
<dbReference type="RefSeq" id="WP_408158234.1">
    <property type="nucleotide sequence ID" value="NZ_JAQQFM010000005.1"/>
</dbReference>
<reference evidence="2 3" key="1">
    <citation type="journal article" date="2024" name="Chem. Sci.">
        <title>Discovery of megapolipeptins by genome mining of a Burkholderiales bacteria collection.</title>
        <authorList>
            <person name="Paulo B.S."/>
            <person name="Recchia M.J.J."/>
            <person name="Lee S."/>
            <person name="Fergusson C.H."/>
            <person name="Romanowski S.B."/>
            <person name="Hernandez A."/>
            <person name="Krull N."/>
            <person name="Liu D.Y."/>
            <person name="Cavanagh H."/>
            <person name="Bos A."/>
            <person name="Gray C.A."/>
            <person name="Murphy B.T."/>
            <person name="Linington R.G."/>
            <person name="Eustaquio A.S."/>
        </authorList>
    </citation>
    <scope>NUCLEOTIDE SEQUENCE [LARGE SCALE GENOMIC DNA]</scope>
    <source>
        <strain evidence="2 3">RL21-008-BIB-A</strain>
    </source>
</reference>
<feature type="chain" id="PRO_5046638565" evidence="1">
    <location>
        <begin position="32"/>
        <end position="98"/>
    </location>
</feature>
<evidence type="ECO:0000313" key="2">
    <source>
        <dbReference type="EMBL" id="MFL9925046.1"/>
    </source>
</evidence>
<sequence>MLNLIKLTRPLAASLATGALLLFGFNAHVQASDYKNTRAYKDAFACGKESLEADPSGNSAVSYCIGNSHDPSKVELQAFKDAVASAKGSATRRAANSR</sequence>
<keyword evidence="3" id="KW-1185">Reference proteome</keyword>
<proteinExistence type="predicted"/>
<evidence type="ECO:0000313" key="3">
    <source>
        <dbReference type="Proteomes" id="UP001629246"/>
    </source>
</evidence>
<gene>
    <name evidence="2" type="ORF">PQR62_12280</name>
</gene>
<keyword evidence="1" id="KW-0732">Signal</keyword>
<protein>
    <submittedName>
        <fullName evidence="2">Uncharacterized protein</fullName>
    </submittedName>
</protein>
<name>A0ABW9A813_9BURK</name>
<feature type="signal peptide" evidence="1">
    <location>
        <begin position="1"/>
        <end position="31"/>
    </location>
</feature>
<accession>A0ABW9A813</accession>